<evidence type="ECO:0000259" key="1">
    <source>
        <dbReference type="Pfam" id="PF20178"/>
    </source>
</evidence>
<organism evidence="2 3">
    <name type="scientific">Pseudomonas palleroniana</name>
    <dbReference type="NCBI Taxonomy" id="191390"/>
    <lineage>
        <taxon>Bacteria</taxon>
        <taxon>Pseudomonadati</taxon>
        <taxon>Pseudomonadota</taxon>
        <taxon>Gammaproteobacteria</taxon>
        <taxon>Pseudomonadales</taxon>
        <taxon>Pseudomonadaceae</taxon>
        <taxon>Pseudomonas</taxon>
    </lineage>
</organism>
<evidence type="ECO:0000313" key="3">
    <source>
        <dbReference type="Proteomes" id="UP000067111"/>
    </source>
</evidence>
<dbReference type="EMBL" id="LRMR01000011">
    <property type="protein sequence ID" value="KWU50685.1"/>
    <property type="molecule type" value="Genomic_DNA"/>
</dbReference>
<dbReference type="RefSeq" id="WP_060754446.1">
    <property type="nucleotide sequence ID" value="NZ_LRMR01000011.1"/>
</dbReference>
<accession>A0A0X7K4S2</accession>
<dbReference type="Pfam" id="PF20178">
    <property type="entry name" value="ToxA_N"/>
    <property type="match status" value="1"/>
</dbReference>
<gene>
    <name evidence="2" type="ORF">AWV77_11850</name>
</gene>
<name>A0A0X7K4S2_9PSED</name>
<dbReference type="InterPro" id="IPR046673">
    <property type="entry name" value="ToxA_N"/>
</dbReference>
<reference evidence="3" key="1">
    <citation type="submission" date="2016-01" db="EMBL/GenBank/DDBJ databases">
        <authorList>
            <person name="Gamez R.M."/>
            <person name="Rodriguez F."/>
            <person name="Bernal J.F."/>
            <person name="Agarwala R."/>
            <person name="Landsman D."/>
            <person name="Marino-Ramirez L."/>
        </authorList>
    </citation>
    <scope>NUCLEOTIDE SEQUENCE [LARGE SCALE GENOMIC DNA]</scope>
    <source>
        <strain evidence="3">Ps006</strain>
    </source>
</reference>
<sequence>MPDLPEPALADLPLPTFTPSHTTLALNQDENLLLRAEQRLRDCRRDMLELMSHAPTLRATIHDTLQQHLGLDGAQVGLQTPSEGQHAAGRCSLTDACAFLLKYPATDTTTLSDVQVLHLPANHPLAKLTTPQLLEQVRRLDIRAALTQAWNRYWAGRAPQTPISRRQRAAQLYREHFEATGLWLKAQDIERATPLTPLFVLLESSDDTPSVNEQKIFTEQLMLKHSDASLRALPGAWVVTLDGEQPVSQLLYVPFHQPAWQVFSQRAGMERWLLEHQRELFGTEAPLATLHYRLQTQPLANGIEQWLAWLVDAQWQSLGSAPQHPVFRDGAPLALLHSDELDLLRRTRPLFSAAAPRQTPSAEEIELDSPPPFGWLGADLDPSHRQAVIRQQRLALETLQGDEPRMNAFKQALAELTAQQLAADAAAVAMLERRPLDTTTLNIQYTALYTARREGLRAEARLQRSLEQINPHELTRLETVLDQPLRAARNEDACVAALWLSITRQNNATTTVTTTELKGPLVITCALALTDPPDTPHSLLLYWPGTGGGLQRFDSCQALATSVLRLMPEEQALSMQLKELTVDPLDYSLNLQHVAFEEQAAQIRSDHPAPPHGRRRAAELEKLRLQTLHSLRVPVHEARDLACLQVLEQDNSAHLAQQLPDWLRSLTAQQRASLKPLMQAYLPAIEQAQQLFDQSLPARGDFVRRHIDARLRKDFALEQGFSIAVELPDSVQQQRDIIPGGNIGGTPTRLVDVPSRARSSLSLEQLALANIDSTLSLRLGFMRAIVTSDAAEEGRALQAGLSAGYLSKMVRDLNLAKKYEAHIYATFRGHPDESTFEQQYRREVLVKPWRLLLQLQGRYAVLQNQLTKTDLQLLDIAIDADTATAWDSGSRRIRLLPAHLATGGRDTRDEQPITLSGITFIHDAASGLTLLYLPDAPDERFFRRYDSLDQARKGLFDLCRLDKMVQYVAGRAIKGDVRAHIQRIGQAQQKHFTGMIGAGERWPVTTSLSAHLLDAHMGRLIEANRNDARSNEDLALERYALQSGHLFNGIKIALGFVPFVGTAVSLVDGVTQLAGAVDAFHQGETHAGIEQLASVFECLLFAAMDIVPMAAVPSIRADAARRLMRLRQSAHAGVSSGAWRSLASHSRASILTRFDGYAYEKPLSLAGLQPGKQGIYRQVYRHPAGDFILNQGQIFQVEFDKAYQTLRLSGTRKKSYKQPIGLDENGQWDTHGALYGTLVDGGLPGGGNVLGAVADRLDPLWPAMIRQWLPRWWTDHALRQQRRLISRIGTALQSINASGAEVNRLLPRYHADDLSVIPELERAMDNLRAQAQKMDEELVSISRYLRGNRSQMLRKARGDVADDVCLCTQLQVRVSLQQVLKYSDEAAALNTRLQAMPFDQVTGRQTLREQIRNLDIQAFDCYQRTDAAVELMNRWLPLGPGINRKTLVTTAEVINRRYSELERARFKTEALTELIAHRKPGHDIAWHYLQGPLNNAENALIQALYLQRHLLEASPNPSQRNRILQHCISTCDTYQRQLNSWTAGVPQLFDDTYVAQMHQQLSALRARAEKALTTVTPKTTGAPGKRVFETDDNLLLIGDADKTSAPQKPRYTLTGKRGEEHVWEQGSDGKFRRVDAASPTAWQPTPRDLNALTQDAKNRLQNLAAHQARVDGYRRQKMLPADLEFMMTSEADTLELQARHLAELAGDAALVRQLRQKATDLREQGRRLRINQSIASQTPTEGYLDYLLSQQLDDKPIVDIRKTGALEDLGRRQDGRPDFMQEFEIRDIRQATPKPLWYAHFHYESATPKQLDVFVKGHLKLPAQRRLGLKWQQTQARDGATGDVAIWRGDINKPLARQHFQTAWDGLL</sequence>
<protein>
    <recommendedName>
        <fullName evidence="1">Dermonecrotic toxin N-terminal domain-containing protein</fullName>
    </recommendedName>
</protein>
<proteinExistence type="predicted"/>
<feature type="domain" description="Dermonecrotic toxin N-terminal" evidence="1">
    <location>
        <begin position="694"/>
        <end position="970"/>
    </location>
</feature>
<dbReference type="Proteomes" id="UP000067111">
    <property type="component" value="Unassembled WGS sequence"/>
</dbReference>
<evidence type="ECO:0000313" key="2">
    <source>
        <dbReference type="EMBL" id="KWU50685.1"/>
    </source>
</evidence>
<comment type="caution">
    <text evidence="2">The sequence shown here is derived from an EMBL/GenBank/DDBJ whole genome shotgun (WGS) entry which is preliminary data.</text>
</comment>
<dbReference type="OrthoDB" id="7027699at2"/>